<gene>
    <name evidence="1" type="ORF">KCG44_11875</name>
</gene>
<organism evidence="1 2">
    <name type="scientific">Pacificimonas pallii</name>
    <dbReference type="NCBI Taxonomy" id="2827236"/>
    <lineage>
        <taxon>Bacteria</taxon>
        <taxon>Pseudomonadati</taxon>
        <taxon>Pseudomonadota</taxon>
        <taxon>Alphaproteobacteria</taxon>
        <taxon>Sphingomonadales</taxon>
        <taxon>Sphingosinicellaceae</taxon>
        <taxon>Pacificimonas</taxon>
    </lineage>
</organism>
<comment type="caution">
    <text evidence="1">The sequence shown here is derived from an EMBL/GenBank/DDBJ whole genome shotgun (WGS) entry which is preliminary data.</text>
</comment>
<dbReference type="Proteomes" id="UP000722336">
    <property type="component" value="Unassembled WGS sequence"/>
</dbReference>
<sequence>MIHDAVNPDHMYDSLAFGFSHACRTDRQLTIHCAGQVAWDRAGNLVGEGDIAAQARQALANLKTVLTAAGAGIEDLVRIRTYVVQHKPEYLEPVGMALGEFYGDITPAPNTWIGVHSLAMPEFLIEVEATAALPG</sequence>
<dbReference type="PANTHER" id="PTHR43857">
    <property type="entry name" value="BLR7761 PROTEIN"/>
    <property type="match status" value="1"/>
</dbReference>
<evidence type="ECO:0000313" key="1">
    <source>
        <dbReference type="EMBL" id="MBV7257485.1"/>
    </source>
</evidence>
<reference evidence="1 2" key="1">
    <citation type="submission" date="2021-04" db="EMBL/GenBank/DDBJ databases">
        <authorList>
            <person name="Pira H."/>
            <person name="Risdian C."/>
            <person name="Wink J."/>
        </authorList>
    </citation>
    <scope>NUCLEOTIDE SEQUENCE [LARGE SCALE GENOMIC DNA]</scope>
    <source>
        <strain evidence="1 2">WHA3</strain>
    </source>
</reference>
<keyword evidence="2" id="KW-1185">Reference proteome</keyword>
<proteinExistence type="predicted"/>
<evidence type="ECO:0000313" key="2">
    <source>
        <dbReference type="Proteomes" id="UP000722336"/>
    </source>
</evidence>
<dbReference type="RefSeq" id="WP_218446335.1">
    <property type="nucleotide sequence ID" value="NZ_JAGSPA010000004.1"/>
</dbReference>
<name>A0ABS6SGH3_9SPHN</name>
<accession>A0ABS6SGH3</accession>
<dbReference type="PANTHER" id="PTHR43857:SF1">
    <property type="entry name" value="YJGH FAMILY PROTEIN"/>
    <property type="match status" value="1"/>
</dbReference>
<dbReference type="Pfam" id="PF01042">
    <property type="entry name" value="Ribonuc_L-PSP"/>
    <property type="match status" value="1"/>
</dbReference>
<dbReference type="InterPro" id="IPR006175">
    <property type="entry name" value="YjgF/YER057c/UK114"/>
</dbReference>
<protein>
    <submittedName>
        <fullName evidence="1">RidA family protein</fullName>
    </submittedName>
</protein>
<dbReference type="EMBL" id="JAGSPA010000004">
    <property type="protein sequence ID" value="MBV7257485.1"/>
    <property type="molecule type" value="Genomic_DNA"/>
</dbReference>
<dbReference type="CDD" id="cd00448">
    <property type="entry name" value="YjgF_YER057c_UK114_family"/>
    <property type="match status" value="1"/>
</dbReference>